<dbReference type="InterPro" id="IPR035513">
    <property type="entry name" value="Invertase/methylesterase_inhib"/>
</dbReference>
<reference evidence="15" key="2">
    <citation type="submission" date="2023-06" db="EMBL/GenBank/DDBJ databases">
        <authorList>
            <person name="Ma L."/>
            <person name="Liu K.-W."/>
            <person name="Li Z."/>
            <person name="Hsiao Y.-Y."/>
            <person name="Qi Y."/>
            <person name="Fu T."/>
            <person name="Tang G."/>
            <person name="Zhang D."/>
            <person name="Sun W.-H."/>
            <person name="Liu D.-K."/>
            <person name="Li Y."/>
            <person name="Chen G.-Z."/>
            <person name="Liu X.-D."/>
            <person name="Liao X.-Y."/>
            <person name="Jiang Y.-T."/>
            <person name="Yu X."/>
            <person name="Hao Y."/>
            <person name="Huang J."/>
            <person name="Zhao X.-W."/>
            <person name="Ke S."/>
            <person name="Chen Y.-Y."/>
            <person name="Wu W.-L."/>
            <person name="Hsu J.-L."/>
            <person name="Lin Y.-F."/>
            <person name="Huang M.-D."/>
            <person name="Li C.-Y."/>
            <person name="Huang L."/>
            <person name="Wang Z.-W."/>
            <person name="Zhao X."/>
            <person name="Zhong W.-Y."/>
            <person name="Peng D.-H."/>
            <person name="Ahmad S."/>
            <person name="Lan S."/>
            <person name="Zhang J.-S."/>
            <person name="Tsai W.-C."/>
            <person name="Van De Peer Y."/>
            <person name="Liu Z.-J."/>
        </authorList>
    </citation>
    <scope>NUCLEOTIDE SEQUENCE</scope>
    <source>
        <strain evidence="15">SCP</strain>
        <tissue evidence="15">Leaves</tissue>
    </source>
</reference>
<evidence type="ECO:0000256" key="13">
    <source>
        <dbReference type="SAM" id="Phobius"/>
    </source>
</evidence>
<evidence type="ECO:0000256" key="7">
    <source>
        <dbReference type="ARBA" id="ARBA00023157"/>
    </source>
</evidence>
<evidence type="ECO:0000256" key="5">
    <source>
        <dbReference type="ARBA" id="ARBA00022801"/>
    </source>
</evidence>
<proteinExistence type="inferred from homology"/>
<keyword evidence="13" id="KW-1133">Transmembrane helix</keyword>
<comment type="similarity">
    <text evidence="3">In the C-terminal section; belongs to the pectinesterase family.</text>
</comment>
<keyword evidence="5 12" id="KW-0378">Hydrolase</keyword>
<dbReference type="Gene3D" id="1.20.140.40">
    <property type="entry name" value="Invertase/pectin methylesterase inhibitor family protein"/>
    <property type="match status" value="1"/>
</dbReference>
<comment type="pathway">
    <text evidence="1 12">Glycan metabolism; pectin degradation; 2-dehydro-3-deoxy-D-gluconate from pectin: step 1/5.</text>
</comment>
<keyword evidence="7" id="KW-1015">Disulfide bond</keyword>
<evidence type="ECO:0000256" key="4">
    <source>
        <dbReference type="ARBA" id="ARBA00013229"/>
    </source>
</evidence>
<evidence type="ECO:0000256" key="6">
    <source>
        <dbReference type="ARBA" id="ARBA00023085"/>
    </source>
</evidence>
<evidence type="ECO:0000256" key="11">
    <source>
        <dbReference type="PROSITE-ProRule" id="PRU10040"/>
    </source>
</evidence>
<feature type="active site" evidence="11">
    <location>
        <position position="412"/>
    </location>
</feature>
<dbReference type="GO" id="GO:0004857">
    <property type="term" value="F:enzyme inhibitor activity"/>
    <property type="evidence" value="ECO:0007669"/>
    <property type="project" value="InterPro"/>
</dbReference>
<dbReference type="SMART" id="SM00856">
    <property type="entry name" value="PMEI"/>
    <property type="match status" value="1"/>
</dbReference>
<comment type="catalytic activity">
    <reaction evidence="9 12">
        <text>[(1-&gt;4)-alpha-D-galacturonosyl methyl ester](n) + n H2O = [(1-&gt;4)-alpha-D-galacturonosyl](n) + n methanol + n H(+)</text>
        <dbReference type="Rhea" id="RHEA:22380"/>
        <dbReference type="Rhea" id="RHEA-COMP:14570"/>
        <dbReference type="Rhea" id="RHEA-COMP:14573"/>
        <dbReference type="ChEBI" id="CHEBI:15377"/>
        <dbReference type="ChEBI" id="CHEBI:15378"/>
        <dbReference type="ChEBI" id="CHEBI:17790"/>
        <dbReference type="ChEBI" id="CHEBI:140522"/>
        <dbReference type="ChEBI" id="CHEBI:140523"/>
        <dbReference type="EC" id="3.1.1.11"/>
    </reaction>
</comment>
<dbReference type="SUPFAM" id="SSF101148">
    <property type="entry name" value="Plant invertase/pectin methylesterase inhibitor"/>
    <property type="match status" value="1"/>
</dbReference>
<evidence type="ECO:0000256" key="9">
    <source>
        <dbReference type="ARBA" id="ARBA00047928"/>
    </source>
</evidence>
<evidence type="ECO:0000256" key="8">
    <source>
        <dbReference type="ARBA" id="ARBA00023180"/>
    </source>
</evidence>
<sequence length="584" mass="64775">MQSSRGTYGQVTDQPRPRKNRRIALLGASAVILLVVVVAIAVAVSHDHHSPDSSSSAPSTSVKSIQAICQPTDYKVTCENSLTSVAGSNTTNLKDLVKLAFQVTVDRIRDAANHSSVLQSLKHDPRTAQALENCNELMEYAVNDLKESMEKLGGFDLSKLDQLVEDLNVWLSASITYQETCLDGFENTTGDAGESMRKAMKTGMELSSNALAIVGGLSNILDDFNLSFLNRRLLSEEGGEFPSWVSLGRRRLLSADANGTDPDVVVAKDGTGQYETINDALAAVPKNGNKTFVVYIKEGVYEEYVQINRSMTNVMFIGDGPTKTKITGNKNFIDGTPTFKTATVAVIGDGFMAKDIGFENSAGPEKHQAVALRVQSDMSVFYNCQMDGYQDTLYAHTNRQFYRDCVISGTVDFIFGNSPVVFQNCKIVVRKPLDNQQNTITAQGRKDRREPTALILHNCTIVADPEYYPVRNKLPTYLGRPWKEYSRTFIMQSQIDDLVRPEGWQPWFGDFALNTCFYAEFDNRGPGAGVTGRVKWRGVKTISWEHAQKFTVEHFIQGTRWLPVTNVPYIPGLLPVSSYRPDDF</sequence>
<evidence type="ECO:0000256" key="3">
    <source>
        <dbReference type="ARBA" id="ARBA00007786"/>
    </source>
</evidence>
<dbReference type="InterPro" id="IPR033131">
    <property type="entry name" value="Pectinesterase_Asp_AS"/>
</dbReference>
<gene>
    <name evidence="15" type="ORF">QJS04_geneDACA007194</name>
</gene>
<feature type="domain" description="Pectinesterase inhibitor" evidence="14">
    <location>
        <begin position="60"/>
        <end position="213"/>
    </location>
</feature>
<evidence type="ECO:0000313" key="15">
    <source>
        <dbReference type="EMBL" id="KAK1278852.1"/>
    </source>
</evidence>
<dbReference type="PROSITE" id="PS00503">
    <property type="entry name" value="PECTINESTERASE_2"/>
    <property type="match status" value="1"/>
</dbReference>
<dbReference type="PANTHER" id="PTHR31707">
    <property type="entry name" value="PECTINESTERASE"/>
    <property type="match status" value="1"/>
</dbReference>
<dbReference type="CDD" id="cd15798">
    <property type="entry name" value="PMEI-like_3"/>
    <property type="match status" value="1"/>
</dbReference>
<dbReference type="NCBIfam" id="TIGR01614">
    <property type="entry name" value="PME_inhib"/>
    <property type="match status" value="1"/>
</dbReference>
<dbReference type="EMBL" id="JAUJYN010000002">
    <property type="protein sequence ID" value="KAK1278852.1"/>
    <property type="molecule type" value="Genomic_DNA"/>
</dbReference>
<organism evidence="15 16">
    <name type="scientific">Acorus gramineus</name>
    <name type="common">Dwarf sweet flag</name>
    <dbReference type="NCBI Taxonomy" id="55184"/>
    <lineage>
        <taxon>Eukaryota</taxon>
        <taxon>Viridiplantae</taxon>
        <taxon>Streptophyta</taxon>
        <taxon>Embryophyta</taxon>
        <taxon>Tracheophyta</taxon>
        <taxon>Spermatophyta</taxon>
        <taxon>Magnoliopsida</taxon>
        <taxon>Liliopsida</taxon>
        <taxon>Acoraceae</taxon>
        <taxon>Acorus</taxon>
    </lineage>
</organism>
<protein>
    <recommendedName>
        <fullName evidence="4 12">Pectinesterase</fullName>
        <ecNumber evidence="4 12">3.1.1.11</ecNumber>
    </recommendedName>
</protein>
<keyword evidence="13" id="KW-0472">Membrane</keyword>
<evidence type="ECO:0000256" key="10">
    <source>
        <dbReference type="ARBA" id="ARBA00057335"/>
    </source>
</evidence>
<dbReference type="GO" id="GO:0042545">
    <property type="term" value="P:cell wall modification"/>
    <property type="evidence" value="ECO:0007669"/>
    <property type="project" value="UniProtKB-UniRule"/>
</dbReference>
<dbReference type="FunFam" id="2.160.20.10:FF:000001">
    <property type="entry name" value="Pectinesterase"/>
    <property type="match status" value="1"/>
</dbReference>
<evidence type="ECO:0000313" key="16">
    <source>
        <dbReference type="Proteomes" id="UP001179952"/>
    </source>
</evidence>
<name>A0AAV9BRA8_ACOGR</name>
<evidence type="ECO:0000256" key="12">
    <source>
        <dbReference type="RuleBase" id="RU000589"/>
    </source>
</evidence>
<dbReference type="InterPro" id="IPR006501">
    <property type="entry name" value="Pectinesterase_inhib_dom"/>
</dbReference>
<dbReference type="Proteomes" id="UP001179952">
    <property type="component" value="Unassembled WGS sequence"/>
</dbReference>
<accession>A0AAV9BRA8</accession>
<comment type="function">
    <text evidence="10">Acts in the modification of cell walls via demethylesterification of cell wall pectin.</text>
</comment>
<keyword evidence="8" id="KW-0325">Glycoprotein</keyword>
<dbReference type="Pfam" id="PF01095">
    <property type="entry name" value="Pectinesterase"/>
    <property type="match status" value="1"/>
</dbReference>
<dbReference type="Pfam" id="PF04043">
    <property type="entry name" value="PMEI"/>
    <property type="match status" value="1"/>
</dbReference>
<dbReference type="SUPFAM" id="SSF51126">
    <property type="entry name" value="Pectin lyase-like"/>
    <property type="match status" value="1"/>
</dbReference>
<dbReference type="InterPro" id="IPR011050">
    <property type="entry name" value="Pectin_lyase_fold/virulence"/>
</dbReference>
<keyword evidence="6 12" id="KW-0063">Aspartyl esterase</keyword>
<evidence type="ECO:0000256" key="1">
    <source>
        <dbReference type="ARBA" id="ARBA00005184"/>
    </source>
</evidence>
<dbReference type="InterPro" id="IPR000070">
    <property type="entry name" value="Pectinesterase_cat"/>
</dbReference>
<comment type="similarity">
    <text evidence="2">In the N-terminal section; belongs to the PMEI family.</text>
</comment>
<feature type="transmembrane region" description="Helical" evidence="13">
    <location>
        <begin position="23"/>
        <end position="44"/>
    </location>
</feature>
<keyword evidence="16" id="KW-1185">Reference proteome</keyword>
<dbReference type="EC" id="3.1.1.11" evidence="4 12"/>
<evidence type="ECO:0000259" key="14">
    <source>
        <dbReference type="SMART" id="SM00856"/>
    </source>
</evidence>
<keyword evidence="13" id="KW-0812">Transmembrane</keyword>
<reference evidence="15" key="1">
    <citation type="journal article" date="2023" name="Nat. Commun.">
        <title>Diploid and tetraploid genomes of Acorus and the evolution of monocots.</title>
        <authorList>
            <person name="Ma L."/>
            <person name="Liu K.W."/>
            <person name="Li Z."/>
            <person name="Hsiao Y.Y."/>
            <person name="Qi Y."/>
            <person name="Fu T."/>
            <person name="Tang G.D."/>
            <person name="Zhang D."/>
            <person name="Sun W.H."/>
            <person name="Liu D.K."/>
            <person name="Li Y."/>
            <person name="Chen G.Z."/>
            <person name="Liu X.D."/>
            <person name="Liao X.Y."/>
            <person name="Jiang Y.T."/>
            <person name="Yu X."/>
            <person name="Hao Y."/>
            <person name="Huang J."/>
            <person name="Zhao X.W."/>
            <person name="Ke S."/>
            <person name="Chen Y.Y."/>
            <person name="Wu W.L."/>
            <person name="Hsu J.L."/>
            <person name="Lin Y.F."/>
            <person name="Huang M.D."/>
            <person name="Li C.Y."/>
            <person name="Huang L."/>
            <person name="Wang Z.W."/>
            <person name="Zhao X."/>
            <person name="Zhong W.Y."/>
            <person name="Peng D.H."/>
            <person name="Ahmad S."/>
            <person name="Lan S."/>
            <person name="Zhang J.S."/>
            <person name="Tsai W.C."/>
            <person name="Van de Peer Y."/>
            <person name="Liu Z.J."/>
        </authorList>
    </citation>
    <scope>NUCLEOTIDE SEQUENCE</scope>
    <source>
        <strain evidence="15">SCP</strain>
    </source>
</reference>
<dbReference type="InterPro" id="IPR012334">
    <property type="entry name" value="Pectin_lyas_fold"/>
</dbReference>
<dbReference type="GO" id="GO:0045490">
    <property type="term" value="P:pectin catabolic process"/>
    <property type="evidence" value="ECO:0007669"/>
    <property type="project" value="UniProtKB-UniRule"/>
</dbReference>
<dbReference type="Gene3D" id="2.160.20.10">
    <property type="entry name" value="Single-stranded right-handed beta-helix, Pectin lyase-like"/>
    <property type="match status" value="1"/>
</dbReference>
<dbReference type="GO" id="GO:0030599">
    <property type="term" value="F:pectinesterase activity"/>
    <property type="evidence" value="ECO:0007669"/>
    <property type="project" value="UniProtKB-UniRule"/>
</dbReference>
<dbReference type="AlphaFoldDB" id="A0AAV9BRA8"/>
<dbReference type="FunFam" id="1.20.140.40:FF:000001">
    <property type="entry name" value="Pectinesterase"/>
    <property type="match status" value="1"/>
</dbReference>
<evidence type="ECO:0000256" key="2">
    <source>
        <dbReference type="ARBA" id="ARBA00006027"/>
    </source>
</evidence>
<comment type="caution">
    <text evidence="15">The sequence shown here is derived from an EMBL/GenBank/DDBJ whole genome shotgun (WGS) entry which is preliminary data.</text>
</comment>